<evidence type="ECO:0000256" key="8">
    <source>
        <dbReference type="RuleBase" id="RU361270"/>
    </source>
</evidence>
<evidence type="ECO:0000256" key="4">
    <source>
        <dbReference type="ARBA" id="ARBA00011881"/>
    </source>
</evidence>
<dbReference type="EMBL" id="LN733872">
    <property type="protein sequence ID" value="CEP18613.1"/>
    <property type="molecule type" value="Genomic_DNA"/>
</dbReference>
<evidence type="ECO:0000256" key="3">
    <source>
        <dbReference type="ARBA" id="ARBA00009850"/>
    </source>
</evidence>
<dbReference type="OrthoDB" id="10265230at2759"/>
<dbReference type="GO" id="GO:0006144">
    <property type="term" value="P:purine nucleobase metabolic process"/>
    <property type="evidence" value="ECO:0007669"/>
    <property type="project" value="UniProtKB-KW"/>
</dbReference>
<dbReference type="InterPro" id="IPR023419">
    <property type="entry name" value="Transthyretin_CS"/>
</dbReference>
<reference evidence="10 11" key="1">
    <citation type="submission" date="2014-09" db="EMBL/GenBank/DDBJ databases">
        <authorList>
            <person name="Ellenberger Sabrina"/>
        </authorList>
    </citation>
    <scope>NUCLEOTIDE SEQUENCE [LARGE SCALE GENOMIC DNA]</scope>
    <source>
        <strain evidence="10 11">CBS 412.66</strain>
    </source>
</reference>
<evidence type="ECO:0000256" key="2">
    <source>
        <dbReference type="ARBA" id="ARBA00002704"/>
    </source>
</evidence>
<dbReference type="PANTHER" id="PTHR10395">
    <property type="entry name" value="URICASE AND TRANSTHYRETIN-RELATED"/>
    <property type="match status" value="1"/>
</dbReference>
<evidence type="ECO:0000313" key="10">
    <source>
        <dbReference type="EMBL" id="CEP18613.1"/>
    </source>
</evidence>
<evidence type="ECO:0000256" key="1">
    <source>
        <dbReference type="ARBA" id="ARBA00001043"/>
    </source>
</evidence>
<protein>
    <recommendedName>
        <fullName evidence="8">5-hydroxyisourate hydrolase</fullName>
        <shortName evidence="8">HIU hydrolase</shortName>
        <shortName evidence="8">HIUHase</shortName>
        <ecNumber evidence="8">3.5.2.17</ecNumber>
    </recommendedName>
</protein>
<feature type="binding site" evidence="7">
    <location>
        <position position="133"/>
    </location>
    <ligand>
        <name>substrate</name>
    </ligand>
</feature>
<name>A0A0B7NTM2_9FUNG</name>
<sequence>MSFASSRLETVKEHLKPTMSAHKSPITCHVLIASLGTPGQNIDVKIEKLDQSGAFSTLSTSQTNSDGRCPTLLPEGFKTEKGIYRVTFETKAFFSKIDQECFYPYVQIVFELANPEQHYHIPLLISPYSYTTYRGS</sequence>
<dbReference type="PRINTS" id="PR00189">
    <property type="entry name" value="TRNSTHYRETIN"/>
</dbReference>
<dbReference type="InterPro" id="IPR000895">
    <property type="entry name" value="Transthyretin/HIU_hydrolase"/>
</dbReference>
<feature type="binding site" evidence="7">
    <location>
        <position position="68"/>
    </location>
    <ligand>
        <name>substrate</name>
    </ligand>
</feature>
<organism evidence="10 11">
    <name type="scientific">Parasitella parasitica</name>
    <dbReference type="NCBI Taxonomy" id="35722"/>
    <lineage>
        <taxon>Eukaryota</taxon>
        <taxon>Fungi</taxon>
        <taxon>Fungi incertae sedis</taxon>
        <taxon>Mucoromycota</taxon>
        <taxon>Mucoromycotina</taxon>
        <taxon>Mucoromycetes</taxon>
        <taxon>Mucorales</taxon>
        <taxon>Mucorineae</taxon>
        <taxon>Mucoraceae</taxon>
        <taxon>Parasitella</taxon>
    </lineage>
</organism>
<dbReference type="InterPro" id="IPR036817">
    <property type="entry name" value="Transthyretin/HIU_hydrolase_sf"/>
</dbReference>
<dbReference type="Proteomes" id="UP000054107">
    <property type="component" value="Unassembled WGS sequence"/>
</dbReference>
<dbReference type="Gene3D" id="2.60.40.180">
    <property type="entry name" value="Transthyretin/hydroxyisourate hydrolase domain"/>
    <property type="match status" value="1"/>
</dbReference>
<comment type="function">
    <text evidence="2">Catalyzes the hydrolysis of 5-hydroxyisourate (HIU) to 2-oxo-4-hydroxy-4-carboxy-5-ureidoimidazoline (OHCU).</text>
</comment>
<dbReference type="STRING" id="35722.A0A0B7NTM2"/>
<dbReference type="SMART" id="SM00095">
    <property type="entry name" value="TR_THY"/>
    <property type="match status" value="1"/>
</dbReference>
<dbReference type="Pfam" id="PF00576">
    <property type="entry name" value="Transthyretin"/>
    <property type="match status" value="1"/>
</dbReference>
<evidence type="ECO:0000256" key="6">
    <source>
        <dbReference type="ARBA" id="ARBA00022801"/>
    </source>
</evidence>
<dbReference type="InterPro" id="IPR023416">
    <property type="entry name" value="Transthyretin/HIU_hydrolase_d"/>
</dbReference>
<keyword evidence="6 8" id="KW-0378">Hydrolase</keyword>
<feature type="binding site" evidence="7">
    <location>
        <position position="29"/>
    </location>
    <ligand>
        <name>substrate</name>
    </ligand>
</feature>
<evidence type="ECO:0000313" key="11">
    <source>
        <dbReference type="Proteomes" id="UP000054107"/>
    </source>
</evidence>
<dbReference type="InterPro" id="IPR014306">
    <property type="entry name" value="Hydroxyisourate_hydrolase"/>
</dbReference>
<evidence type="ECO:0000259" key="9">
    <source>
        <dbReference type="SMART" id="SM00095"/>
    </source>
</evidence>
<gene>
    <name evidence="10" type="primary">PARPA_12919.1 scaffold 45652</name>
</gene>
<proteinExistence type="inferred from homology"/>
<dbReference type="GO" id="GO:0033971">
    <property type="term" value="F:hydroxyisourate hydrolase activity"/>
    <property type="evidence" value="ECO:0007669"/>
    <property type="project" value="UniProtKB-EC"/>
</dbReference>
<dbReference type="EC" id="3.5.2.17" evidence="8"/>
<dbReference type="AlphaFoldDB" id="A0A0B7NTM2"/>
<evidence type="ECO:0000256" key="5">
    <source>
        <dbReference type="ARBA" id="ARBA00022631"/>
    </source>
</evidence>
<evidence type="ECO:0000256" key="7">
    <source>
        <dbReference type="PIRSR" id="PIRSR600895-51"/>
    </source>
</evidence>
<feature type="domain" description="Transthyretin/hydroxyisourate hydrolase" evidence="9">
    <location>
        <begin position="21"/>
        <end position="135"/>
    </location>
</feature>
<dbReference type="PROSITE" id="PS00769">
    <property type="entry name" value="TRANSTHYRETIN_2"/>
    <property type="match status" value="1"/>
</dbReference>
<dbReference type="CDD" id="cd05822">
    <property type="entry name" value="TLP_HIUase"/>
    <property type="match status" value="1"/>
</dbReference>
<keyword evidence="5 8" id="KW-0659">Purine metabolism</keyword>
<dbReference type="PANTHER" id="PTHR10395:SF7">
    <property type="entry name" value="5-HYDROXYISOURATE HYDROLASE"/>
    <property type="match status" value="1"/>
</dbReference>
<comment type="catalytic activity">
    <reaction evidence="1 8">
        <text>5-hydroxyisourate + H2O = 5-hydroxy-2-oxo-4-ureido-2,5-dihydro-1H-imidazole-5-carboxylate + H(+)</text>
        <dbReference type="Rhea" id="RHEA:23736"/>
        <dbReference type="ChEBI" id="CHEBI:15377"/>
        <dbReference type="ChEBI" id="CHEBI:15378"/>
        <dbReference type="ChEBI" id="CHEBI:18072"/>
        <dbReference type="ChEBI" id="CHEBI:58639"/>
        <dbReference type="EC" id="3.5.2.17"/>
    </reaction>
</comment>
<comment type="subunit">
    <text evidence="4 8">Homotetramer.</text>
</comment>
<dbReference type="SUPFAM" id="SSF49472">
    <property type="entry name" value="Transthyretin (synonym: prealbumin)"/>
    <property type="match status" value="1"/>
</dbReference>
<comment type="similarity">
    <text evidence="3 8">Belongs to the transthyretin family. 5-hydroxyisourate hydrolase subfamily.</text>
</comment>
<dbReference type="NCBIfam" id="TIGR02962">
    <property type="entry name" value="hdxy_isourate"/>
    <property type="match status" value="1"/>
</dbReference>
<keyword evidence="11" id="KW-1185">Reference proteome</keyword>
<accession>A0A0B7NTM2</accession>